<feature type="transmembrane region" description="Helical" evidence="6">
    <location>
        <begin position="442"/>
        <end position="468"/>
    </location>
</feature>
<dbReference type="GO" id="GO:0006865">
    <property type="term" value="P:amino acid transport"/>
    <property type="evidence" value="ECO:0007669"/>
    <property type="project" value="InterPro"/>
</dbReference>
<evidence type="ECO:0008006" key="9">
    <source>
        <dbReference type="Google" id="ProtNLM"/>
    </source>
</evidence>
<feature type="transmembrane region" description="Helical" evidence="6">
    <location>
        <begin position="402"/>
        <end position="422"/>
    </location>
</feature>
<feature type="transmembrane region" description="Helical" evidence="6">
    <location>
        <begin position="167"/>
        <end position="186"/>
    </location>
</feature>
<dbReference type="GO" id="GO:0016020">
    <property type="term" value="C:membrane"/>
    <property type="evidence" value="ECO:0007669"/>
    <property type="project" value="UniProtKB-SubCell"/>
</dbReference>
<evidence type="ECO:0000256" key="3">
    <source>
        <dbReference type="ARBA" id="ARBA00022692"/>
    </source>
</evidence>
<sequence length="514" mass="54548">MPELKPTIDPAATAVNNAERAAQSDIHLNASGRVQELRQSFSLFSLAGIGLVVGNVWPAIGGSIVVAIANGGPPGVIYEFVVVSICYWNVAASIAELASAIPSSAGVYHWASVTSGSRRWGRPLGFFAGWWNYFAWVLGAASMTSIFANTVVQMYAAMHPEFAAQAWHVFVVYVIFTAIACALVCFGNRAMPALNKFGVFAIVAFFIVTVIVVTVMPKSHAPSSSVWKDWSASLGYPDGFVFVAGMLNGAYSVGAVDAVTHMAEEIPHPERNVPVALALQISIGFITGFSYLVAVLYAIDNLTLVVEAAYPIAEIYRQATTSAAGTCGLLSLIMICIGLTVIGLHITCGRTLWTLARDGATPFPSTLGRVSSTFEVPVTTTFISAGIITLLGALYVGSTTAFNAFVGSFILLSSSSYLACILPNLVTGRKNIRYGPFQMKGVFGFIINGISCIYMLAWGVVYCFPAALPTNASSMNYASLIWGGSTIFIAAFWLLKARTGYRGPTTTGGNVLDS</sequence>
<dbReference type="PANTHER" id="PTHR45649">
    <property type="entry name" value="AMINO-ACID PERMEASE BAT1"/>
    <property type="match status" value="1"/>
</dbReference>
<keyword evidence="2" id="KW-0813">Transport</keyword>
<feature type="transmembrane region" description="Helical" evidence="6">
    <location>
        <begin position="329"/>
        <end position="353"/>
    </location>
</feature>
<comment type="caution">
    <text evidence="7">The sequence shown here is derived from an EMBL/GenBank/DDBJ whole genome shotgun (WGS) entry which is preliminary data.</text>
</comment>
<comment type="subcellular location">
    <subcellularLocation>
        <location evidence="1">Membrane</location>
        <topology evidence="1">Multi-pass membrane protein</topology>
    </subcellularLocation>
</comment>
<reference evidence="7" key="1">
    <citation type="submission" date="2023-06" db="EMBL/GenBank/DDBJ databases">
        <title>Conoideocrella luteorostrata (Hypocreales: Clavicipitaceae), a potential biocontrol fungus for elongate hemlock scale in United States Christmas tree production areas.</title>
        <authorList>
            <person name="Barrett H."/>
            <person name="Lovett B."/>
            <person name="Macias A.M."/>
            <person name="Stajich J.E."/>
            <person name="Kasson M.T."/>
        </authorList>
    </citation>
    <scope>NUCLEOTIDE SEQUENCE</scope>
    <source>
        <strain evidence="7">ARSEF 14590</strain>
    </source>
</reference>
<feature type="transmembrane region" description="Helical" evidence="6">
    <location>
        <begin position="75"/>
        <end position="95"/>
    </location>
</feature>
<evidence type="ECO:0000256" key="4">
    <source>
        <dbReference type="ARBA" id="ARBA00022989"/>
    </source>
</evidence>
<feature type="transmembrane region" description="Helical" evidence="6">
    <location>
        <begin position="124"/>
        <end position="147"/>
    </location>
</feature>
<keyword evidence="3 6" id="KW-0812">Transmembrane</keyword>
<feature type="transmembrane region" description="Helical" evidence="6">
    <location>
        <begin position="474"/>
        <end position="495"/>
    </location>
</feature>
<protein>
    <recommendedName>
        <fullName evidence="9">Choline transport protein</fullName>
    </recommendedName>
</protein>
<proteinExistence type="predicted"/>
<dbReference type="PIRSF" id="PIRSF006060">
    <property type="entry name" value="AA_transporter"/>
    <property type="match status" value="1"/>
</dbReference>
<feature type="transmembrane region" description="Helical" evidence="6">
    <location>
        <begin position="43"/>
        <end position="69"/>
    </location>
</feature>
<accession>A0AAJ0FVM3</accession>
<dbReference type="GO" id="GO:0022857">
    <property type="term" value="F:transmembrane transporter activity"/>
    <property type="evidence" value="ECO:0007669"/>
    <property type="project" value="InterPro"/>
</dbReference>
<name>A0AAJ0FVM3_9HYPO</name>
<dbReference type="PANTHER" id="PTHR45649:SF27">
    <property type="entry name" value="CHOLINE TRANSPORTER (EUROFUNG)"/>
    <property type="match status" value="1"/>
</dbReference>
<evidence type="ECO:0000313" key="8">
    <source>
        <dbReference type="Proteomes" id="UP001251528"/>
    </source>
</evidence>
<feature type="transmembrane region" description="Helical" evidence="6">
    <location>
        <begin position="198"/>
        <end position="219"/>
    </location>
</feature>
<dbReference type="PROSITE" id="PS00218">
    <property type="entry name" value="AMINO_ACID_PERMEASE_1"/>
    <property type="match status" value="1"/>
</dbReference>
<evidence type="ECO:0000313" key="7">
    <source>
        <dbReference type="EMBL" id="KAK2606212.1"/>
    </source>
</evidence>
<dbReference type="InterPro" id="IPR002293">
    <property type="entry name" value="AA/rel_permease1"/>
</dbReference>
<dbReference type="Pfam" id="PF13520">
    <property type="entry name" value="AA_permease_2"/>
    <property type="match status" value="1"/>
</dbReference>
<keyword evidence="4 6" id="KW-1133">Transmembrane helix</keyword>
<dbReference type="AlphaFoldDB" id="A0AAJ0FVM3"/>
<feature type="transmembrane region" description="Helical" evidence="6">
    <location>
        <begin position="374"/>
        <end position="396"/>
    </location>
</feature>
<dbReference type="Gene3D" id="1.20.1740.10">
    <property type="entry name" value="Amino acid/polyamine transporter I"/>
    <property type="match status" value="1"/>
</dbReference>
<evidence type="ECO:0000256" key="2">
    <source>
        <dbReference type="ARBA" id="ARBA00022448"/>
    </source>
</evidence>
<evidence type="ECO:0000256" key="5">
    <source>
        <dbReference type="ARBA" id="ARBA00023136"/>
    </source>
</evidence>
<feature type="transmembrane region" description="Helical" evidence="6">
    <location>
        <begin position="275"/>
        <end position="299"/>
    </location>
</feature>
<dbReference type="Proteomes" id="UP001251528">
    <property type="component" value="Unassembled WGS sequence"/>
</dbReference>
<evidence type="ECO:0000256" key="6">
    <source>
        <dbReference type="SAM" id="Phobius"/>
    </source>
</evidence>
<keyword evidence="8" id="KW-1185">Reference proteome</keyword>
<gene>
    <name evidence="7" type="ORF">QQS21_003383</name>
</gene>
<dbReference type="InterPro" id="IPR004840">
    <property type="entry name" value="Amino_acid_permease_CS"/>
</dbReference>
<keyword evidence="5 6" id="KW-0472">Membrane</keyword>
<dbReference type="EMBL" id="JASWJB010000044">
    <property type="protein sequence ID" value="KAK2606212.1"/>
    <property type="molecule type" value="Genomic_DNA"/>
</dbReference>
<feature type="transmembrane region" description="Helical" evidence="6">
    <location>
        <begin position="239"/>
        <end position="263"/>
    </location>
</feature>
<organism evidence="7 8">
    <name type="scientific">Conoideocrella luteorostrata</name>
    <dbReference type="NCBI Taxonomy" id="1105319"/>
    <lineage>
        <taxon>Eukaryota</taxon>
        <taxon>Fungi</taxon>
        <taxon>Dikarya</taxon>
        <taxon>Ascomycota</taxon>
        <taxon>Pezizomycotina</taxon>
        <taxon>Sordariomycetes</taxon>
        <taxon>Hypocreomycetidae</taxon>
        <taxon>Hypocreales</taxon>
        <taxon>Clavicipitaceae</taxon>
        <taxon>Conoideocrella</taxon>
    </lineage>
</organism>
<evidence type="ECO:0000256" key="1">
    <source>
        <dbReference type="ARBA" id="ARBA00004141"/>
    </source>
</evidence>